<evidence type="ECO:0000313" key="2">
    <source>
        <dbReference type="Proteomes" id="UP000308705"/>
    </source>
</evidence>
<comment type="caution">
    <text evidence="1">The sequence shown here is derived from an EMBL/GenBank/DDBJ whole genome shotgun (WGS) entry which is preliminary data.</text>
</comment>
<evidence type="ECO:0000313" key="1">
    <source>
        <dbReference type="EMBL" id="TKK85537.1"/>
    </source>
</evidence>
<organism evidence="1 2">
    <name type="scientific">Herbidospora galbida</name>
    <dbReference type="NCBI Taxonomy" id="2575442"/>
    <lineage>
        <taxon>Bacteria</taxon>
        <taxon>Bacillati</taxon>
        <taxon>Actinomycetota</taxon>
        <taxon>Actinomycetes</taxon>
        <taxon>Streptosporangiales</taxon>
        <taxon>Streptosporangiaceae</taxon>
        <taxon>Herbidospora</taxon>
    </lineage>
</organism>
<evidence type="ECO:0008006" key="3">
    <source>
        <dbReference type="Google" id="ProtNLM"/>
    </source>
</evidence>
<keyword evidence="2" id="KW-1185">Reference proteome</keyword>
<reference evidence="1 2" key="1">
    <citation type="submission" date="2019-04" db="EMBL/GenBank/DDBJ databases">
        <title>Herbidospora sp. NEAU-GS14.nov., a novel actinomycete isolated from soil.</title>
        <authorList>
            <person name="Han L."/>
        </authorList>
    </citation>
    <scope>NUCLEOTIDE SEQUENCE [LARGE SCALE GENOMIC DNA]</scope>
    <source>
        <strain evidence="1 2">NEAU-GS14</strain>
    </source>
</reference>
<dbReference type="EMBL" id="SZQA01000027">
    <property type="protein sequence ID" value="TKK85537.1"/>
    <property type="molecule type" value="Genomic_DNA"/>
</dbReference>
<dbReference type="AlphaFoldDB" id="A0A4U3MCR2"/>
<dbReference type="OrthoDB" id="5171895at2"/>
<sequence>MTIVAIVVVLAGAIFFAGYQLMKKADTFVLGEGCTITVPAGTLDLDLEQSQVAATIAAVAARRKLPKQALEIAYITAIQESKMTNISFGDRDSVGIFQQRPSQGWGTVKQIMDPVYSTRRFFAALEKVDGYLDMSLHDAAQAVQRSADGGAYADHRRSAEILATAFRGDQPRAVHCWYPPKESPPPPQDAAAKKEFNRARGASREDWLKATWFVTHAPVYGLRQVVHDGYVWSASAGQDGWQPVKEG</sequence>
<protein>
    <recommendedName>
        <fullName evidence="3">Heavy metal transporter</fullName>
    </recommendedName>
</protein>
<gene>
    <name evidence="1" type="ORF">FDA94_25300</name>
</gene>
<dbReference type="Proteomes" id="UP000308705">
    <property type="component" value="Unassembled WGS sequence"/>
</dbReference>
<name>A0A4U3MCR2_9ACTN</name>
<proteinExistence type="predicted"/>
<accession>A0A4U3MCR2</accession>